<gene>
    <name evidence="1" type="ORF">C7441_11024</name>
</gene>
<sequence length="32" mass="3255">MTILQLGLVAAAEANSDQVEGIIPDGPEDESA</sequence>
<reference evidence="1 2" key="1">
    <citation type="submission" date="2018-05" db="EMBL/GenBank/DDBJ databases">
        <title>Genomic Encyclopedia of Type Strains, Phase IV (KMG-IV): sequencing the most valuable type-strain genomes for metagenomic binning, comparative biology and taxonomic classification.</title>
        <authorList>
            <person name="Goeker M."/>
        </authorList>
    </citation>
    <scope>NUCLEOTIDE SEQUENCE [LARGE SCALE GENOMIC DNA]</scope>
    <source>
        <strain evidence="1 2">DSM 6986</strain>
    </source>
</reference>
<protein>
    <submittedName>
        <fullName evidence="1">Uncharacterized protein</fullName>
    </submittedName>
</protein>
<evidence type="ECO:0000313" key="2">
    <source>
        <dbReference type="Proteomes" id="UP000245396"/>
    </source>
</evidence>
<name>A0A316C0H1_PSESE</name>
<proteinExistence type="predicted"/>
<comment type="caution">
    <text evidence="1">The sequence shown here is derived from an EMBL/GenBank/DDBJ whole genome shotgun (WGS) entry which is preliminary data.</text>
</comment>
<evidence type="ECO:0000313" key="1">
    <source>
        <dbReference type="EMBL" id="PWJ81492.1"/>
    </source>
</evidence>
<organism evidence="1 2">
    <name type="scientific">Pseudaminobacter salicylatoxidans</name>
    <dbReference type="NCBI Taxonomy" id="93369"/>
    <lineage>
        <taxon>Bacteria</taxon>
        <taxon>Pseudomonadati</taxon>
        <taxon>Pseudomonadota</taxon>
        <taxon>Alphaproteobacteria</taxon>
        <taxon>Hyphomicrobiales</taxon>
        <taxon>Phyllobacteriaceae</taxon>
        <taxon>Pseudaminobacter</taxon>
    </lineage>
</organism>
<dbReference type="AlphaFoldDB" id="A0A316C0H1"/>
<dbReference type="Proteomes" id="UP000245396">
    <property type="component" value="Unassembled WGS sequence"/>
</dbReference>
<dbReference type="EMBL" id="QGGG01000010">
    <property type="protein sequence ID" value="PWJ81492.1"/>
    <property type="molecule type" value="Genomic_DNA"/>
</dbReference>
<keyword evidence="2" id="KW-1185">Reference proteome</keyword>
<accession>A0A316C0H1</accession>